<dbReference type="InParanoid" id="L8G9K9"/>
<evidence type="ECO:0000313" key="2">
    <source>
        <dbReference type="EMBL" id="ELR09915.1"/>
    </source>
</evidence>
<dbReference type="EMBL" id="GL573247">
    <property type="protein sequence ID" value="ELR09915.1"/>
    <property type="molecule type" value="Genomic_DNA"/>
</dbReference>
<sequence length="99" mass="11808">MTHPVLALVTIGLSICIVLRWQSTGPWTDFLQLIILAALSMKVLAWIIWASFWEGWEWVEDDDDEYEDEEREIRDYWRRRDEEEMSWMVGSVIEGEEGE</sequence>
<keyword evidence="1" id="KW-0812">Transmembrane</keyword>
<dbReference type="Proteomes" id="UP000011064">
    <property type="component" value="Unassembled WGS sequence"/>
</dbReference>
<dbReference type="HOGENOM" id="CLU_159480_0_0_1"/>
<keyword evidence="1" id="KW-0472">Membrane</keyword>
<dbReference type="VEuPathDB" id="FungiDB:GMDG_04391"/>
<reference evidence="3" key="1">
    <citation type="submission" date="2010-09" db="EMBL/GenBank/DDBJ databases">
        <title>The genome sequence of Geomyces destructans 20631-21.</title>
        <authorList>
            <consortium name="The Broad Institute Genome Sequencing Platform"/>
            <person name="Cuomo C.A."/>
            <person name="Blehert D.S."/>
            <person name="Lorch J.M."/>
            <person name="Young S.K."/>
            <person name="Zeng Q."/>
            <person name="Gargeya S."/>
            <person name="Fitzgerald M."/>
            <person name="Haas B."/>
            <person name="Abouelleil A."/>
            <person name="Alvarado L."/>
            <person name="Arachchi H.M."/>
            <person name="Berlin A."/>
            <person name="Brown A."/>
            <person name="Chapman S.B."/>
            <person name="Chen Z."/>
            <person name="Dunbar C."/>
            <person name="Freedman E."/>
            <person name="Gearin G."/>
            <person name="Gellesch M."/>
            <person name="Goldberg J."/>
            <person name="Griggs A."/>
            <person name="Gujja S."/>
            <person name="Heiman D."/>
            <person name="Howarth C."/>
            <person name="Larson L."/>
            <person name="Lui A."/>
            <person name="MacDonald P.J.P."/>
            <person name="Montmayeur A."/>
            <person name="Murphy C."/>
            <person name="Neiman D."/>
            <person name="Pearson M."/>
            <person name="Priest M."/>
            <person name="Roberts A."/>
            <person name="Saif S."/>
            <person name="Shea T."/>
            <person name="Shenoy N."/>
            <person name="Sisk P."/>
            <person name="Stolte C."/>
            <person name="Sykes S."/>
            <person name="Wortman J."/>
            <person name="Nusbaum C."/>
            <person name="Birren B."/>
        </authorList>
    </citation>
    <scope>NUCLEOTIDE SEQUENCE [LARGE SCALE GENOMIC DNA]</scope>
    <source>
        <strain evidence="3">ATCC MYA-4855 / 20631-21</strain>
    </source>
</reference>
<name>L8G9K9_PSED2</name>
<proteinExistence type="predicted"/>
<dbReference type="STRING" id="658429.L8G9K9"/>
<dbReference type="OrthoDB" id="3439018at2759"/>
<feature type="transmembrane region" description="Helical" evidence="1">
    <location>
        <begin position="30"/>
        <end position="49"/>
    </location>
</feature>
<keyword evidence="3" id="KW-1185">Reference proteome</keyword>
<evidence type="ECO:0000256" key="1">
    <source>
        <dbReference type="SAM" id="Phobius"/>
    </source>
</evidence>
<keyword evidence="1" id="KW-1133">Transmembrane helix</keyword>
<evidence type="ECO:0000313" key="3">
    <source>
        <dbReference type="Proteomes" id="UP000011064"/>
    </source>
</evidence>
<gene>
    <name evidence="2" type="ORF">GMDG_04391</name>
</gene>
<protein>
    <submittedName>
        <fullName evidence="2">Uncharacterized protein</fullName>
    </submittedName>
</protein>
<organism evidence="2 3">
    <name type="scientific">Pseudogymnoascus destructans (strain ATCC MYA-4855 / 20631-21)</name>
    <name type="common">Bat white-nose syndrome fungus</name>
    <name type="synonym">Geomyces destructans</name>
    <dbReference type="NCBI Taxonomy" id="658429"/>
    <lineage>
        <taxon>Eukaryota</taxon>
        <taxon>Fungi</taxon>
        <taxon>Dikarya</taxon>
        <taxon>Ascomycota</taxon>
        <taxon>Pezizomycotina</taxon>
        <taxon>Leotiomycetes</taxon>
        <taxon>Thelebolales</taxon>
        <taxon>Thelebolaceae</taxon>
        <taxon>Pseudogymnoascus</taxon>
    </lineage>
</organism>
<accession>L8G9K9</accession>
<dbReference type="AlphaFoldDB" id="L8G9K9"/>